<evidence type="ECO:0000313" key="4">
    <source>
        <dbReference type="Proteomes" id="UP000653674"/>
    </source>
</evidence>
<keyword evidence="2" id="KW-1133">Transmembrane helix</keyword>
<feature type="region of interest" description="Disordered" evidence="1">
    <location>
        <begin position="1"/>
        <end position="33"/>
    </location>
</feature>
<evidence type="ECO:0000313" key="3">
    <source>
        <dbReference type="EMBL" id="GIG76045.1"/>
    </source>
</evidence>
<dbReference type="Proteomes" id="UP000653674">
    <property type="component" value="Unassembled WGS sequence"/>
</dbReference>
<feature type="compositionally biased region" description="Basic and acidic residues" evidence="1">
    <location>
        <begin position="95"/>
        <end position="107"/>
    </location>
</feature>
<organism evidence="3 4">
    <name type="scientific">Planosporangium flavigriseum</name>
    <dbReference type="NCBI Taxonomy" id="373681"/>
    <lineage>
        <taxon>Bacteria</taxon>
        <taxon>Bacillati</taxon>
        <taxon>Actinomycetota</taxon>
        <taxon>Actinomycetes</taxon>
        <taxon>Micromonosporales</taxon>
        <taxon>Micromonosporaceae</taxon>
        <taxon>Planosporangium</taxon>
    </lineage>
</organism>
<feature type="compositionally biased region" description="Low complexity" evidence="1">
    <location>
        <begin position="118"/>
        <end position="139"/>
    </location>
</feature>
<dbReference type="RefSeq" id="WP_168079932.1">
    <property type="nucleotide sequence ID" value="NZ_BAAAQJ010000016.1"/>
</dbReference>
<keyword evidence="2" id="KW-0472">Membrane</keyword>
<protein>
    <submittedName>
        <fullName evidence="3">Uncharacterized protein</fullName>
    </submittedName>
</protein>
<gene>
    <name evidence="3" type="ORF">Pfl04_44490</name>
</gene>
<evidence type="ECO:0000256" key="2">
    <source>
        <dbReference type="SAM" id="Phobius"/>
    </source>
</evidence>
<feature type="compositionally biased region" description="Basic and acidic residues" evidence="1">
    <location>
        <begin position="74"/>
        <end position="85"/>
    </location>
</feature>
<sequence>MTNPPDNSSAVPPADQPRQESPTTPLAPAAGSRPAWYRRLPGRLSIWIAAAALLSACVIGCVGFVAGAAVSHGFGDRGYHERGYNRDGGWGNDGQRGDEGDRRGARHEPHRKSPKPTPSSSTSAPTQSSSPSPSVSPTA</sequence>
<accession>A0A8J3LZ54</accession>
<evidence type="ECO:0000256" key="1">
    <source>
        <dbReference type="SAM" id="MobiDB-lite"/>
    </source>
</evidence>
<dbReference type="AlphaFoldDB" id="A0A8J3LZ54"/>
<feature type="transmembrane region" description="Helical" evidence="2">
    <location>
        <begin position="46"/>
        <end position="70"/>
    </location>
</feature>
<comment type="caution">
    <text evidence="3">The sequence shown here is derived from an EMBL/GenBank/DDBJ whole genome shotgun (WGS) entry which is preliminary data.</text>
</comment>
<proteinExistence type="predicted"/>
<feature type="region of interest" description="Disordered" evidence="1">
    <location>
        <begin position="72"/>
        <end position="139"/>
    </location>
</feature>
<keyword evidence="2" id="KW-0812">Transmembrane</keyword>
<keyword evidence="4" id="KW-1185">Reference proteome</keyword>
<name>A0A8J3LZ54_9ACTN</name>
<feature type="compositionally biased region" description="Polar residues" evidence="1">
    <location>
        <begin position="1"/>
        <end position="10"/>
    </location>
</feature>
<dbReference type="EMBL" id="BONU01000043">
    <property type="protein sequence ID" value="GIG76045.1"/>
    <property type="molecule type" value="Genomic_DNA"/>
</dbReference>
<reference evidence="3" key="1">
    <citation type="submission" date="2021-01" db="EMBL/GenBank/DDBJ databases">
        <title>Whole genome shotgun sequence of Planosporangium flavigriseum NBRC 105377.</title>
        <authorList>
            <person name="Komaki H."/>
            <person name="Tamura T."/>
        </authorList>
    </citation>
    <scope>NUCLEOTIDE SEQUENCE</scope>
    <source>
        <strain evidence="3">NBRC 105377</strain>
    </source>
</reference>